<reference evidence="1" key="1">
    <citation type="submission" date="2024-12" db="EMBL/GenBank/DDBJ databases">
        <authorList>
            <person name="Wu N."/>
        </authorList>
    </citation>
    <scope>NUCLEOTIDE SEQUENCE</scope>
    <source>
        <strain evidence="1">P15</strain>
    </source>
</reference>
<accession>A0ACC7NS16</accession>
<evidence type="ECO:0000313" key="1">
    <source>
        <dbReference type="EMBL" id="MFM9326930.1"/>
    </source>
</evidence>
<proteinExistence type="predicted"/>
<dbReference type="Proteomes" id="UP001631969">
    <property type="component" value="Unassembled WGS sequence"/>
</dbReference>
<dbReference type="EMBL" id="JBJURJ010000001">
    <property type="protein sequence ID" value="MFM9326930.1"/>
    <property type="molecule type" value="Genomic_DNA"/>
</dbReference>
<organism evidence="1 2">
    <name type="scientific">Paenibacillus mesotrionivorans</name>
    <dbReference type="NCBI Taxonomy" id="3160968"/>
    <lineage>
        <taxon>Bacteria</taxon>
        <taxon>Bacillati</taxon>
        <taxon>Bacillota</taxon>
        <taxon>Bacilli</taxon>
        <taxon>Bacillales</taxon>
        <taxon>Paenibacillaceae</taxon>
        <taxon>Paenibacillus</taxon>
    </lineage>
</organism>
<evidence type="ECO:0000313" key="2">
    <source>
        <dbReference type="Proteomes" id="UP001631969"/>
    </source>
</evidence>
<comment type="caution">
    <text evidence="1">The sequence shown here is derived from an EMBL/GenBank/DDBJ whole genome shotgun (WGS) entry which is preliminary data.</text>
</comment>
<sequence length="289" mass="31630">MPNRRQWDLWKTVFFIVLGAAIYAFGLHYFVISNQLMEGGVTGIALLLYYAGGFPPSVTTLVLNIPLFILGWSILGKQAMRLTILGTVAVSLFLALMERWIHAGWIKPFEKPDDLLLVALYAGITLGTGLGLVFRFGGTTGGGDIIARLGNKYRGWSMGQVILGFDAVVIGAALFYLPQERVLYTLVSVFIATRMIDFITEGAYAAKEFTVITDKGEELAAAITKELDRGVTLLPAIGAYSQAAKSMVYCIVGRAEVRRLKTLVRAVDPQAFIVINDVHDVLGEGFKKE</sequence>
<protein>
    <submittedName>
        <fullName evidence="1">YitT family protein</fullName>
    </submittedName>
</protein>
<keyword evidence="2" id="KW-1185">Reference proteome</keyword>
<gene>
    <name evidence="1" type="ORF">ACI1P1_01325</name>
</gene>
<name>A0ACC7NS16_9BACL</name>